<evidence type="ECO:0000313" key="2">
    <source>
        <dbReference type="Proteomes" id="UP000326396"/>
    </source>
</evidence>
<name>A0A5N6P677_9ASTR</name>
<proteinExistence type="predicted"/>
<keyword evidence="2" id="KW-1185">Reference proteome</keyword>
<dbReference type="EMBL" id="SZYD01000006">
    <property type="protein sequence ID" value="KAD5960273.1"/>
    <property type="molecule type" value="Genomic_DNA"/>
</dbReference>
<reference evidence="1 2" key="1">
    <citation type="submission" date="2019-05" db="EMBL/GenBank/DDBJ databases">
        <title>Mikania micrantha, genome provides insights into the molecular mechanism of rapid growth.</title>
        <authorList>
            <person name="Liu B."/>
        </authorList>
    </citation>
    <scope>NUCLEOTIDE SEQUENCE [LARGE SCALE GENOMIC DNA]</scope>
    <source>
        <strain evidence="1">NLD-2019</strain>
        <tissue evidence="1">Leaf</tissue>
    </source>
</reference>
<evidence type="ECO:0000313" key="1">
    <source>
        <dbReference type="EMBL" id="KAD5960273.1"/>
    </source>
</evidence>
<protein>
    <submittedName>
        <fullName evidence="1">Uncharacterized protein</fullName>
    </submittedName>
</protein>
<gene>
    <name evidence="1" type="ORF">E3N88_11745</name>
</gene>
<accession>A0A5N6P677</accession>
<dbReference type="Proteomes" id="UP000326396">
    <property type="component" value="Linkage Group LG14"/>
</dbReference>
<dbReference type="AlphaFoldDB" id="A0A5N6P677"/>
<sequence length="136" mass="15082">MGGFFSTTSVSNSNSALIISSTGELQPYSTPVFVSDVIQTESETEVKASVALNSNSNYKSKGRKSSGSKITPFVIGVIVDEEAQSKHDKQRALRVSRSGSIRRKMQYGRRTKLSFRLRLSTIYETDQSSHSHKHYS</sequence>
<dbReference type="OrthoDB" id="693945at2759"/>
<organism evidence="1 2">
    <name type="scientific">Mikania micrantha</name>
    <name type="common">bitter vine</name>
    <dbReference type="NCBI Taxonomy" id="192012"/>
    <lineage>
        <taxon>Eukaryota</taxon>
        <taxon>Viridiplantae</taxon>
        <taxon>Streptophyta</taxon>
        <taxon>Embryophyta</taxon>
        <taxon>Tracheophyta</taxon>
        <taxon>Spermatophyta</taxon>
        <taxon>Magnoliopsida</taxon>
        <taxon>eudicotyledons</taxon>
        <taxon>Gunneridae</taxon>
        <taxon>Pentapetalae</taxon>
        <taxon>asterids</taxon>
        <taxon>campanulids</taxon>
        <taxon>Asterales</taxon>
        <taxon>Asteraceae</taxon>
        <taxon>Asteroideae</taxon>
        <taxon>Heliantheae alliance</taxon>
        <taxon>Eupatorieae</taxon>
        <taxon>Mikania</taxon>
    </lineage>
</organism>
<comment type="caution">
    <text evidence="1">The sequence shown here is derived from an EMBL/GenBank/DDBJ whole genome shotgun (WGS) entry which is preliminary data.</text>
</comment>